<reference evidence="1" key="2">
    <citation type="journal article" date="2015" name="Data Brief">
        <title>Shoot transcriptome of the giant reed, Arundo donax.</title>
        <authorList>
            <person name="Barrero R.A."/>
            <person name="Guerrero F.D."/>
            <person name="Moolhuijzen P."/>
            <person name="Goolsby J.A."/>
            <person name="Tidwell J."/>
            <person name="Bellgard S.E."/>
            <person name="Bellgard M.I."/>
        </authorList>
    </citation>
    <scope>NUCLEOTIDE SEQUENCE</scope>
    <source>
        <tissue evidence="1">Shoot tissue taken approximately 20 cm above the soil surface</tissue>
    </source>
</reference>
<name>A0A0A9EPA7_ARUDO</name>
<dbReference type="EMBL" id="GBRH01200018">
    <property type="protein sequence ID" value="JAD97877.1"/>
    <property type="molecule type" value="Transcribed_RNA"/>
</dbReference>
<dbReference type="AlphaFoldDB" id="A0A0A9EPA7"/>
<protein>
    <submittedName>
        <fullName evidence="1">Uncharacterized protein</fullName>
    </submittedName>
</protein>
<proteinExistence type="predicted"/>
<accession>A0A0A9EPA7</accession>
<organism evidence="1">
    <name type="scientific">Arundo donax</name>
    <name type="common">Giant reed</name>
    <name type="synonym">Donax arundinaceus</name>
    <dbReference type="NCBI Taxonomy" id="35708"/>
    <lineage>
        <taxon>Eukaryota</taxon>
        <taxon>Viridiplantae</taxon>
        <taxon>Streptophyta</taxon>
        <taxon>Embryophyta</taxon>
        <taxon>Tracheophyta</taxon>
        <taxon>Spermatophyta</taxon>
        <taxon>Magnoliopsida</taxon>
        <taxon>Liliopsida</taxon>
        <taxon>Poales</taxon>
        <taxon>Poaceae</taxon>
        <taxon>PACMAD clade</taxon>
        <taxon>Arundinoideae</taxon>
        <taxon>Arundineae</taxon>
        <taxon>Arundo</taxon>
    </lineage>
</organism>
<sequence>MRDLGCMDFVLARRSCTCAFGGASADG</sequence>
<evidence type="ECO:0000313" key="1">
    <source>
        <dbReference type="EMBL" id="JAD97877.1"/>
    </source>
</evidence>
<reference evidence="1" key="1">
    <citation type="submission" date="2014-09" db="EMBL/GenBank/DDBJ databases">
        <authorList>
            <person name="Magalhaes I.L.F."/>
            <person name="Oliveira U."/>
            <person name="Santos F.R."/>
            <person name="Vidigal T.H.D.A."/>
            <person name="Brescovit A.D."/>
            <person name="Santos A.J."/>
        </authorList>
    </citation>
    <scope>NUCLEOTIDE SEQUENCE</scope>
    <source>
        <tissue evidence="1">Shoot tissue taken approximately 20 cm above the soil surface</tissue>
    </source>
</reference>